<proteinExistence type="predicted"/>
<accession>A0A9P6JSV0</accession>
<feature type="region of interest" description="Disordered" evidence="1">
    <location>
        <begin position="28"/>
        <end position="47"/>
    </location>
</feature>
<dbReference type="EMBL" id="MU157836">
    <property type="protein sequence ID" value="KAF9531169.1"/>
    <property type="molecule type" value="Genomic_DNA"/>
</dbReference>
<evidence type="ECO:0000313" key="3">
    <source>
        <dbReference type="Proteomes" id="UP000807306"/>
    </source>
</evidence>
<sequence>MTHSLISILCVLEVDEAMRSPKVRLNNQAMDRPSDSDVREASSRSWMNTHVVPSDEAENRYISEQMLVQGLGR</sequence>
<comment type="caution">
    <text evidence="2">The sequence shown here is derived from an EMBL/GenBank/DDBJ whole genome shotgun (WGS) entry which is preliminary data.</text>
</comment>
<evidence type="ECO:0000256" key="1">
    <source>
        <dbReference type="SAM" id="MobiDB-lite"/>
    </source>
</evidence>
<organism evidence="2 3">
    <name type="scientific">Crepidotus variabilis</name>
    <dbReference type="NCBI Taxonomy" id="179855"/>
    <lineage>
        <taxon>Eukaryota</taxon>
        <taxon>Fungi</taxon>
        <taxon>Dikarya</taxon>
        <taxon>Basidiomycota</taxon>
        <taxon>Agaricomycotina</taxon>
        <taxon>Agaricomycetes</taxon>
        <taxon>Agaricomycetidae</taxon>
        <taxon>Agaricales</taxon>
        <taxon>Agaricineae</taxon>
        <taxon>Crepidotaceae</taxon>
        <taxon>Crepidotus</taxon>
    </lineage>
</organism>
<protein>
    <submittedName>
        <fullName evidence="2">Uncharacterized protein</fullName>
    </submittedName>
</protein>
<dbReference type="AlphaFoldDB" id="A0A9P6JSV0"/>
<reference evidence="2" key="1">
    <citation type="submission" date="2020-11" db="EMBL/GenBank/DDBJ databases">
        <authorList>
            <consortium name="DOE Joint Genome Institute"/>
            <person name="Ahrendt S."/>
            <person name="Riley R."/>
            <person name="Andreopoulos W."/>
            <person name="Labutti K."/>
            <person name="Pangilinan J."/>
            <person name="Ruiz-Duenas F.J."/>
            <person name="Barrasa J.M."/>
            <person name="Sanchez-Garcia M."/>
            <person name="Camarero S."/>
            <person name="Miyauchi S."/>
            <person name="Serrano A."/>
            <person name="Linde D."/>
            <person name="Babiker R."/>
            <person name="Drula E."/>
            <person name="Ayuso-Fernandez I."/>
            <person name="Pacheco R."/>
            <person name="Padilla G."/>
            <person name="Ferreira P."/>
            <person name="Barriuso J."/>
            <person name="Kellner H."/>
            <person name="Castanera R."/>
            <person name="Alfaro M."/>
            <person name="Ramirez L."/>
            <person name="Pisabarro A.G."/>
            <person name="Kuo A."/>
            <person name="Tritt A."/>
            <person name="Lipzen A."/>
            <person name="He G."/>
            <person name="Yan M."/>
            <person name="Ng V."/>
            <person name="Cullen D."/>
            <person name="Martin F."/>
            <person name="Rosso M.-N."/>
            <person name="Henrissat B."/>
            <person name="Hibbett D."/>
            <person name="Martinez A.T."/>
            <person name="Grigoriev I.V."/>
        </authorList>
    </citation>
    <scope>NUCLEOTIDE SEQUENCE</scope>
    <source>
        <strain evidence="2">CBS 506.95</strain>
    </source>
</reference>
<gene>
    <name evidence="2" type="ORF">CPB83DRAFT_125500</name>
</gene>
<evidence type="ECO:0000313" key="2">
    <source>
        <dbReference type="EMBL" id="KAF9531169.1"/>
    </source>
</evidence>
<feature type="compositionally biased region" description="Basic and acidic residues" evidence="1">
    <location>
        <begin position="32"/>
        <end position="42"/>
    </location>
</feature>
<dbReference type="Proteomes" id="UP000807306">
    <property type="component" value="Unassembled WGS sequence"/>
</dbReference>
<name>A0A9P6JSV0_9AGAR</name>
<keyword evidence="3" id="KW-1185">Reference proteome</keyword>